<dbReference type="InterPro" id="IPR052270">
    <property type="entry name" value="CACF_protein"/>
</dbReference>
<protein>
    <recommendedName>
        <fullName evidence="5">Protein SFI1 homolog</fullName>
    </recommendedName>
</protein>
<reference evidence="3" key="2">
    <citation type="submission" date="2020-11" db="EMBL/GenBank/DDBJ databases">
        <authorList>
            <person name="McCartney M.A."/>
            <person name="Auch B."/>
            <person name="Kono T."/>
            <person name="Mallez S."/>
            <person name="Becker A."/>
            <person name="Gohl D.M."/>
            <person name="Silverstein K.A.T."/>
            <person name="Koren S."/>
            <person name="Bechman K.B."/>
            <person name="Herman A."/>
            <person name="Abrahante J.E."/>
            <person name="Garbe J."/>
        </authorList>
    </citation>
    <scope>NUCLEOTIDE SEQUENCE</scope>
    <source>
        <strain evidence="3">Duluth1</strain>
        <tissue evidence="3">Whole animal</tissue>
    </source>
</reference>
<keyword evidence="4" id="KW-1185">Reference proteome</keyword>
<dbReference type="Gene3D" id="1.20.58.60">
    <property type="match status" value="1"/>
</dbReference>
<reference evidence="3" key="1">
    <citation type="journal article" date="2019" name="bioRxiv">
        <title>The Genome of the Zebra Mussel, Dreissena polymorpha: A Resource for Invasive Species Research.</title>
        <authorList>
            <person name="McCartney M.A."/>
            <person name="Auch B."/>
            <person name="Kono T."/>
            <person name="Mallez S."/>
            <person name="Zhang Y."/>
            <person name="Obille A."/>
            <person name="Becker A."/>
            <person name="Abrahante J.E."/>
            <person name="Garbe J."/>
            <person name="Badalamenti J.P."/>
            <person name="Herman A."/>
            <person name="Mangelson H."/>
            <person name="Liachko I."/>
            <person name="Sullivan S."/>
            <person name="Sone E.D."/>
            <person name="Koren S."/>
            <person name="Silverstein K.A.T."/>
            <person name="Beckman K.B."/>
            <person name="Gohl D.M."/>
        </authorList>
    </citation>
    <scope>NUCLEOTIDE SEQUENCE</scope>
    <source>
        <strain evidence="3">Duluth1</strain>
        <tissue evidence="3">Whole animal</tissue>
    </source>
</reference>
<gene>
    <name evidence="3" type="ORF">DPMN_166633</name>
</gene>
<feature type="region of interest" description="Disordered" evidence="2">
    <location>
        <begin position="1048"/>
        <end position="1070"/>
    </location>
</feature>
<organism evidence="3 4">
    <name type="scientific">Dreissena polymorpha</name>
    <name type="common">Zebra mussel</name>
    <name type="synonym">Mytilus polymorpha</name>
    <dbReference type="NCBI Taxonomy" id="45954"/>
    <lineage>
        <taxon>Eukaryota</taxon>
        <taxon>Metazoa</taxon>
        <taxon>Spiralia</taxon>
        <taxon>Lophotrochozoa</taxon>
        <taxon>Mollusca</taxon>
        <taxon>Bivalvia</taxon>
        <taxon>Autobranchia</taxon>
        <taxon>Heteroconchia</taxon>
        <taxon>Euheterodonta</taxon>
        <taxon>Imparidentia</taxon>
        <taxon>Neoheterodontei</taxon>
        <taxon>Myida</taxon>
        <taxon>Dreissenoidea</taxon>
        <taxon>Dreissenidae</taxon>
        <taxon>Dreissena</taxon>
    </lineage>
</organism>
<feature type="coiled-coil region" evidence="1">
    <location>
        <begin position="1399"/>
        <end position="1426"/>
    </location>
</feature>
<name>A0A9D4EZB9_DREPO</name>
<dbReference type="GO" id="GO:0019902">
    <property type="term" value="F:phosphatase binding"/>
    <property type="evidence" value="ECO:0007669"/>
    <property type="project" value="TreeGrafter"/>
</dbReference>
<feature type="region of interest" description="Disordered" evidence="2">
    <location>
        <begin position="1000"/>
        <end position="1027"/>
    </location>
</feature>
<keyword evidence="1" id="KW-0175">Coiled coil</keyword>
<feature type="compositionally biased region" description="Basic residues" evidence="2">
    <location>
        <begin position="88"/>
        <end position="99"/>
    </location>
</feature>
<evidence type="ECO:0000313" key="4">
    <source>
        <dbReference type="Proteomes" id="UP000828390"/>
    </source>
</evidence>
<feature type="region of interest" description="Disordered" evidence="2">
    <location>
        <begin position="1092"/>
        <end position="1112"/>
    </location>
</feature>
<dbReference type="PANTHER" id="PTHR22028:SF4">
    <property type="entry name" value="PROTEIN SFI1 HOMOLOG"/>
    <property type="match status" value="1"/>
</dbReference>
<evidence type="ECO:0000256" key="2">
    <source>
        <dbReference type="SAM" id="MobiDB-lite"/>
    </source>
</evidence>
<evidence type="ECO:0000313" key="3">
    <source>
        <dbReference type="EMBL" id="KAH3788489.1"/>
    </source>
</evidence>
<accession>A0A9D4EZB9</accession>
<dbReference type="EMBL" id="JAIWYP010000008">
    <property type="protein sequence ID" value="KAH3788489.1"/>
    <property type="molecule type" value="Genomic_DNA"/>
</dbReference>
<sequence>MSHNPNSTSRLAVLRDLGNHLQVKAEKMRLLARAEEGLGDFEYNPHSTYDMAVGQLAIIEEMKPKLPEGKIEENTNNHGKVQLSDARQRRRVKKTKPGSRSHPTVDIKQYRPGYTWNRGGRMKELRIRHLARKYLHKWKRKVFGRLTPSQARHHYETRLLRRTFGAWHLLWWELRKEWRLEVRAECHYRFIVYQKMYRAWKLFIVQQRIRNAKESVALHHAQKKLTRKCFDSWQSYVASRREKSGARKTALTYHHNHVLRYCWNVWQDRLETIAHRRRLETVALQFWAFRVQAQYWLIWQSKMSERRAGLMKYYSAVRHNNMGLTRRCFRAWLMYWARRRQKHQEKVYAMRIYTSGLVQRTFSVWLSALRFRESVRDRQDRITRLRERSQKRRAFVHWRHYIEMQHEKSANIAMAENYHRKKLLRLGFSAFRLSVANKHLKVMRNKMATHFRYKRLLCWGWLTWLARCEDKEDLKQVTQCHAAWIHRRRALLRKYFHQLWEYAQWRKHRQAQYARADAHFYMQTMPKYLFTLKVFVQVMKIRRENKQKSLEFRRENMLARFFYGWISQQEQSKEYRMNERMAIIHCEDKTTQCFFKLWKSKTAESLKEKKNMELAAAHYNETLLATHLASWRGYIQDLKKSQRQEVEAARYQSRHLMKKCIHAWKKYAITCREKHRKNSKATNHYNRRLMGKMVAMWLHYVDTQRAIKARVEIMYRKKCQQLVCELFQTWRSNVVLQKSEKSSEVVADRHHKLTLCRKVFTAWHRFSAIHAYKKSETRQWVQSARQQLDQRMLRLYFSTWRSRHASHVDLRLKLQRAVDHHGNMIKAKVMTQWKLFTKEAVRKTLLRKQCTWFHNVRVTGCAFVAWKKAHTVAMLEKERTSLALWHWSLGLQRKVLMGWFTCMLERRLKKARVQSAMERRRTRLIKDGLIKWLRVADDLTCMRKTFAVQQQAKSAYETYQVALRCGLHWKSWAHRRALLRSKNKPVQKRETTLPASITKGEKSLKNSEDVASNNTTPRFPVSLFNTPRELPNSVPPCRVDLQPPAPVKMAASPVRPASQGRGLSRARPRQPDFLVASLKRAGLIVGDTTGVEAQPGSQVSGSPLSKVEHQPPASIIDSSEIEKLNLTMLTSVGSESESARSVTPHLVPSSHGALTSKAGDCELNKEPFSSYKNDGVLYSLQDRVSVREKGSSLIHMRQLNTDKDKQSVPLVNNNTGYNVPTKVINKVALLTPNDFVTKTTTQVSLETGNRSQVLTPRSVVSGFSSAQSECGSTLTTPRIVCENSQHSHPFSETKSFQISDFQEQVTPRSCTSGFTPRAQVSSLGFDAHFTQSKQFTQSRKSAQSELSTESIQKEIVTIRNKLKAFDQKKKKVRTMQKQLKQLSDWLREMEGQGSDDDDVISARQEVKELTADIDVLKKSVEQEKTTCAALVDRVKQLTSRLSVS</sequence>
<dbReference type="PANTHER" id="PTHR22028">
    <property type="entry name" value="SFI1 SPINDLE BODY DOMAIN-CONTAINING PROTEIN-RELATED"/>
    <property type="match status" value="1"/>
</dbReference>
<dbReference type="OrthoDB" id="195843at2759"/>
<proteinExistence type="predicted"/>
<comment type="caution">
    <text evidence="3">The sequence shown here is derived from an EMBL/GenBank/DDBJ whole genome shotgun (WGS) entry which is preliminary data.</text>
</comment>
<dbReference type="Proteomes" id="UP000828390">
    <property type="component" value="Unassembled WGS sequence"/>
</dbReference>
<feature type="region of interest" description="Disordered" evidence="2">
    <location>
        <begin position="69"/>
        <end position="104"/>
    </location>
</feature>
<evidence type="ECO:0000256" key="1">
    <source>
        <dbReference type="SAM" id="Coils"/>
    </source>
</evidence>
<evidence type="ECO:0008006" key="5">
    <source>
        <dbReference type="Google" id="ProtNLM"/>
    </source>
</evidence>